<dbReference type="RefSeq" id="WP_006272298.1">
    <property type="nucleotide sequence ID" value="NZ_GL883077.1"/>
</dbReference>
<protein>
    <submittedName>
        <fullName evidence="2">Uncharacterized protein</fullName>
    </submittedName>
</protein>
<dbReference type="EMBL" id="GL883077">
    <property type="protein sequence ID" value="EGF93109.1"/>
    <property type="molecule type" value="Genomic_DNA"/>
</dbReference>
<evidence type="ECO:0000313" key="3">
    <source>
        <dbReference type="Proteomes" id="UP000006512"/>
    </source>
</evidence>
<feature type="chain" id="PRO_5003316587" evidence="1">
    <location>
        <begin position="24"/>
        <end position="336"/>
    </location>
</feature>
<sequence length="336" mass="34459">MHIGVRRALLASVAIPLWVAAAAAFHIKPADGLSWINGQARTSWANLMAAPTSATFSRASVQYARNSAGMFTAFSSGNAAITDRGLLYEPSETTVSNYTMRPLSWGGGTNVSRTTGQPDTFGGSTAVLYTANGTAAVAHYATAGSATVVNTTSYITQAIVSGLSGGFVQLACPSAAFGSNAWGNFDLTDAGTPGTMGSAVTEYGIERLSVGKYRIWIKAPATASSSGTPIIAFIPLINSTRLATSSSTATMVIHACMVSASSKPGSPIDNTTSAATRAACALPLFPPAGTYTVTFKYGDGTADQTFAGVVVTGSGYTPDPTTLNGRYIVDIIGVRT</sequence>
<dbReference type="HOGENOM" id="CLU_825502_0_0_5"/>
<keyword evidence="1" id="KW-0732">Signal</keyword>
<dbReference type="Proteomes" id="UP000006512">
    <property type="component" value="Unassembled WGS sequence"/>
</dbReference>
<dbReference type="OrthoDB" id="9818088at2"/>
<gene>
    <name evidence="2" type="ORF">ABI_15490</name>
</gene>
<evidence type="ECO:0000313" key="2">
    <source>
        <dbReference type="EMBL" id="EGF93109.1"/>
    </source>
</evidence>
<feature type="signal peptide" evidence="1">
    <location>
        <begin position="1"/>
        <end position="23"/>
    </location>
</feature>
<accession>F4QJC6</accession>
<proteinExistence type="predicted"/>
<reference evidence="3" key="1">
    <citation type="submission" date="2011-03" db="EMBL/GenBank/DDBJ databases">
        <title>Draft genome sequence of Brevundimonas diminuta.</title>
        <authorList>
            <person name="Brown P.J.B."/>
            <person name="Buechlein A."/>
            <person name="Hemmerich C."/>
            <person name="Brun Y.V."/>
        </authorList>
    </citation>
    <scope>NUCLEOTIDE SEQUENCE [LARGE SCALE GENOMIC DNA]</scope>
    <source>
        <strain evidence="3">C19</strain>
    </source>
</reference>
<dbReference type="AlphaFoldDB" id="F4QJC6"/>
<keyword evidence="3" id="KW-1185">Reference proteome</keyword>
<name>F4QJC6_9CAUL</name>
<organism evidence="2 3">
    <name type="scientific">Asticcacaulis biprosthecium C19</name>
    <dbReference type="NCBI Taxonomy" id="715226"/>
    <lineage>
        <taxon>Bacteria</taxon>
        <taxon>Pseudomonadati</taxon>
        <taxon>Pseudomonadota</taxon>
        <taxon>Alphaproteobacteria</taxon>
        <taxon>Caulobacterales</taxon>
        <taxon>Caulobacteraceae</taxon>
        <taxon>Asticcacaulis</taxon>
    </lineage>
</organism>
<dbReference type="STRING" id="715226.ABI_15490"/>
<evidence type="ECO:0000256" key="1">
    <source>
        <dbReference type="SAM" id="SignalP"/>
    </source>
</evidence>